<name>A0A0D9Y8X4_9ORYZ</name>
<keyword evidence="3" id="KW-1185">Reference proteome</keyword>
<dbReference type="HOGENOM" id="CLU_1534879_0_0_1"/>
<protein>
    <submittedName>
        <fullName evidence="2">Uncharacterized protein</fullName>
    </submittedName>
</protein>
<evidence type="ECO:0000313" key="2">
    <source>
        <dbReference type="EnsemblPlants" id="OGLUM01G18910.1"/>
    </source>
</evidence>
<dbReference type="AlphaFoldDB" id="A0A0D9Y8X4"/>
<proteinExistence type="predicted"/>
<reference evidence="2" key="3">
    <citation type="submission" date="2018-05" db="EMBL/GenBank/DDBJ databases">
        <title>OgluRS3 (Oryza glumaepatula Reference Sequence Version 3).</title>
        <authorList>
            <person name="Zhang J."/>
            <person name="Kudrna D."/>
            <person name="Lee S."/>
            <person name="Talag J."/>
            <person name="Welchert J."/>
            <person name="Wing R.A."/>
        </authorList>
    </citation>
    <scope>NUCLEOTIDE SEQUENCE [LARGE SCALE GENOMIC DNA]</scope>
</reference>
<reference evidence="2" key="1">
    <citation type="submission" date="2013-08" db="EMBL/GenBank/DDBJ databases">
        <title>Oryza genome evolution.</title>
        <authorList>
            <person name="Wing R.A."/>
            <person name="Panaud O."/>
            <person name="Oliveira A.C."/>
        </authorList>
    </citation>
    <scope>NUCLEOTIDE SEQUENCE</scope>
</reference>
<evidence type="ECO:0000256" key="1">
    <source>
        <dbReference type="SAM" id="MobiDB-lite"/>
    </source>
</evidence>
<dbReference type="EnsemblPlants" id="OGLUM01G18910.1">
    <property type="protein sequence ID" value="OGLUM01G18910.1"/>
    <property type="gene ID" value="OGLUM01G18910"/>
</dbReference>
<organism evidence="2">
    <name type="scientific">Oryza glumipatula</name>
    <dbReference type="NCBI Taxonomy" id="40148"/>
    <lineage>
        <taxon>Eukaryota</taxon>
        <taxon>Viridiplantae</taxon>
        <taxon>Streptophyta</taxon>
        <taxon>Embryophyta</taxon>
        <taxon>Tracheophyta</taxon>
        <taxon>Spermatophyta</taxon>
        <taxon>Magnoliopsida</taxon>
        <taxon>Liliopsida</taxon>
        <taxon>Poales</taxon>
        <taxon>Poaceae</taxon>
        <taxon>BOP clade</taxon>
        <taxon>Oryzoideae</taxon>
        <taxon>Oryzeae</taxon>
        <taxon>Oryzinae</taxon>
        <taxon>Oryza</taxon>
    </lineage>
</organism>
<evidence type="ECO:0000313" key="3">
    <source>
        <dbReference type="Proteomes" id="UP000026961"/>
    </source>
</evidence>
<sequence>MVASLAPGGGRWHWKGAATAATKSDESDITSPVELEGSAGVAATAAATLVTATTELHLIVAEPLDHLALADDLLVIAVSCSAAASASARFLLEMTKESMVRFQGKIRKYHGIKDRLWEFALKPDLRGSTRMRREGKERLTCTFNSTQPETEDDRRAPQNLLAGGASEDAEKGGEG</sequence>
<reference evidence="2" key="2">
    <citation type="submission" date="2015-04" db="UniProtKB">
        <authorList>
            <consortium name="EnsemblPlants"/>
        </authorList>
    </citation>
    <scope>IDENTIFICATION</scope>
</reference>
<dbReference type="Proteomes" id="UP000026961">
    <property type="component" value="Chromosome 1"/>
</dbReference>
<dbReference type="Gramene" id="OGLUM01G18910.1">
    <property type="protein sequence ID" value="OGLUM01G18910.1"/>
    <property type="gene ID" value="OGLUM01G18910"/>
</dbReference>
<accession>A0A0D9Y8X4</accession>
<feature type="region of interest" description="Disordered" evidence="1">
    <location>
        <begin position="132"/>
        <end position="175"/>
    </location>
</feature>